<gene>
    <name evidence="7" type="ORF">BXY64_1263</name>
</gene>
<dbReference type="InterPro" id="IPR003646">
    <property type="entry name" value="SH3-like_bac-type"/>
</dbReference>
<dbReference type="Pfam" id="PF00877">
    <property type="entry name" value="NLPC_P60"/>
    <property type="match status" value="1"/>
</dbReference>
<dbReference type="AlphaFoldDB" id="A0A419X8Z9"/>
<evidence type="ECO:0000256" key="1">
    <source>
        <dbReference type="ARBA" id="ARBA00007074"/>
    </source>
</evidence>
<feature type="domain" description="NlpC/P60" evidence="6">
    <location>
        <begin position="134"/>
        <end position="262"/>
    </location>
</feature>
<comment type="caution">
    <text evidence="7">The sequence shown here is derived from an EMBL/GenBank/DDBJ whole genome shotgun (WGS) entry which is preliminary data.</text>
</comment>
<dbReference type="Proteomes" id="UP000284531">
    <property type="component" value="Unassembled WGS sequence"/>
</dbReference>
<accession>A0A419X8Z9</accession>
<protein>
    <submittedName>
        <fullName evidence="7">SH3 domain-containing protein</fullName>
    </submittedName>
</protein>
<dbReference type="PANTHER" id="PTHR47053">
    <property type="entry name" value="MUREIN DD-ENDOPEPTIDASE MEPH-RELATED"/>
    <property type="match status" value="1"/>
</dbReference>
<feature type="domain" description="SH3b" evidence="5">
    <location>
        <begin position="1"/>
        <end position="65"/>
    </location>
</feature>
<dbReference type="SUPFAM" id="SSF54001">
    <property type="entry name" value="Cysteine proteinases"/>
    <property type="match status" value="1"/>
</dbReference>
<dbReference type="SUPFAM" id="SSF82057">
    <property type="entry name" value="Prokaryotic SH3-related domain"/>
    <property type="match status" value="1"/>
</dbReference>
<dbReference type="EMBL" id="RAPQ01000008">
    <property type="protein sequence ID" value="RKE04247.1"/>
    <property type="molecule type" value="Genomic_DNA"/>
</dbReference>
<dbReference type="Gene3D" id="2.30.30.40">
    <property type="entry name" value="SH3 Domains"/>
    <property type="match status" value="1"/>
</dbReference>
<evidence type="ECO:0000259" key="6">
    <source>
        <dbReference type="PROSITE" id="PS51935"/>
    </source>
</evidence>
<dbReference type="InterPro" id="IPR000064">
    <property type="entry name" value="NLP_P60_dom"/>
</dbReference>
<dbReference type="InterPro" id="IPR051202">
    <property type="entry name" value="Peptidase_C40"/>
</dbReference>
<dbReference type="RefSeq" id="WP_120239038.1">
    <property type="nucleotide sequence ID" value="NZ_CANNEC010000006.1"/>
</dbReference>
<name>A0A419X8Z9_9BACT</name>
<dbReference type="PROSITE" id="PS51935">
    <property type="entry name" value="NLPC_P60"/>
    <property type="match status" value="1"/>
</dbReference>
<dbReference type="GO" id="GO:0008234">
    <property type="term" value="F:cysteine-type peptidase activity"/>
    <property type="evidence" value="ECO:0007669"/>
    <property type="project" value="UniProtKB-KW"/>
</dbReference>
<keyword evidence="8" id="KW-1185">Reference proteome</keyword>
<dbReference type="InterPro" id="IPR041382">
    <property type="entry name" value="SH3_16"/>
</dbReference>
<evidence type="ECO:0000313" key="8">
    <source>
        <dbReference type="Proteomes" id="UP000284531"/>
    </source>
</evidence>
<comment type="similarity">
    <text evidence="1">Belongs to the peptidase C40 family.</text>
</comment>
<dbReference type="InterPro" id="IPR038765">
    <property type="entry name" value="Papain-like_cys_pep_sf"/>
</dbReference>
<organism evidence="7 8">
    <name type="scientific">Marinifilum flexuosum</name>
    <dbReference type="NCBI Taxonomy" id="1117708"/>
    <lineage>
        <taxon>Bacteria</taxon>
        <taxon>Pseudomonadati</taxon>
        <taxon>Bacteroidota</taxon>
        <taxon>Bacteroidia</taxon>
        <taxon>Marinilabiliales</taxon>
        <taxon>Marinifilaceae</taxon>
    </lineage>
</organism>
<dbReference type="GO" id="GO:0006508">
    <property type="term" value="P:proteolysis"/>
    <property type="evidence" value="ECO:0007669"/>
    <property type="project" value="UniProtKB-KW"/>
</dbReference>
<dbReference type="OrthoDB" id="9813368at2"/>
<keyword evidence="2" id="KW-0645">Protease</keyword>
<reference evidence="7 8" key="1">
    <citation type="submission" date="2018-09" db="EMBL/GenBank/DDBJ databases">
        <title>Genomic Encyclopedia of Archaeal and Bacterial Type Strains, Phase II (KMG-II): from individual species to whole genera.</title>
        <authorList>
            <person name="Goeker M."/>
        </authorList>
    </citation>
    <scope>NUCLEOTIDE SEQUENCE [LARGE SCALE GENOMIC DNA]</scope>
    <source>
        <strain evidence="7 8">DSM 21950</strain>
    </source>
</reference>
<evidence type="ECO:0000313" key="7">
    <source>
        <dbReference type="EMBL" id="RKE04247.1"/>
    </source>
</evidence>
<dbReference type="PANTHER" id="PTHR47053:SF1">
    <property type="entry name" value="MUREIN DD-ENDOPEPTIDASE MEPH-RELATED"/>
    <property type="match status" value="1"/>
</dbReference>
<keyword evidence="4" id="KW-0788">Thiol protease</keyword>
<evidence type="ECO:0000256" key="2">
    <source>
        <dbReference type="ARBA" id="ARBA00022670"/>
    </source>
</evidence>
<evidence type="ECO:0000256" key="4">
    <source>
        <dbReference type="ARBA" id="ARBA00022807"/>
    </source>
</evidence>
<sequence length="265" mass="30070">MNYGISDLSIIPVRSEPAEKSEMVTQILFGEHFEVIEDVENWSKVRLAYDNYEGWVDTKMISVINEEFYNLLAIQAPAVANDTFNIVFQEKDYSNKLIVPGSSFPFCDRKEKSFKIGEKKYFYQGKVTGNGDETNVRDSIIEAALKYFNAPYLWGGRTPYGIDCSGLTQIVYKLNGISLPRDASQQVLVGEPLTFVEEAMPGDLAFFDNAEGKITHVGIIWDRHKIIHASGKVRIDNVDHQGIFNVDTKCYTHKLRVIKRIIAQV</sequence>
<proteinExistence type="inferred from homology"/>
<keyword evidence="3" id="KW-0378">Hydrolase</keyword>
<evidence type="ECO:0000259" key="5">
    <source>
        <dbReference type="PROSITE" id="PS51781"/>
    </source>
</evidence>
<dbReference type="PROSITE" id="PS51781">
    <property type="entry name" value="SH3B"/>
    <property type="match status" value="1"/>
</dbReference>
<evidence type="ECO:0000256" key="3">
    <source>
        <dbReference type="ARBA" id="ARBA00022801"/>
    </source>
</evidence>
<dbReference type="Pfam" id="PF18348">
    <property type="entry name" value="SH3_16"/>
    <property type="match status" value="1"/>
</dbReference>
<dbReference type="Gene3D" id="3.90.1720.10">
    <property type="entry name" value="endopeptidase domain like (from Nostoc punctiforme)"/>
    <property type="match status" value="1"/>
</dbReference>